<dbReference type="SUPFAM" id="SSF89796">
    <property type="entry name" value="CoA-transferase family III (CaiB/BaiF)"/>
    <property type="match status" value="1"/>
</dbReference>
<reference evidence="1 2" key="1">
    <citation type="submission" date="2021-02" db="EMBL/GenBank/DDBJ databases">
        <title>Complete genome of Desulfoluna sp. strain ASN36.</title>
        <authorList>
            <person name="Takahashi A."/>
            <person name="Kojima H."/>
            <person name="Fukui M."/>
        </authorList>
    </citation>
    <scope>NUCLEOTIDE SEQUENCE [LARGE SCALE GENOMIC DNA]</scope>
    <source>
        <strain evidence="1 2">ASN36</strain>
    </source>
</reference>
<dbReference type="InterPro" id="IPR003673">
    <property type="entry name" value="CoA-Trfase_fam_III"/>
</dbReference>
<dbReference type="EMBL" id="AP024488">
    <property type="protein sequence ID" value="BCS96082.1"/>
    <property type="molecule type" value="Genomic_DNA"/>
</dbReference>
<dbReference type="InterPro" id="IPR023606">
    <property type="entry name" value="CoA-Trfase_III_dom_1_sf"/>
</dbReference>
<dbReference type="Proteomes" id="UP001320148">
    <property type="component" value="Chromosome"/>
</dbReference>
<proteinExistence type="predicted"/>
<accession>A0ABM7PFX1</accession>
<protein>
    <submittedName>
        <fullName evidence="1">CoA transferase</fullName>
    </submittedName>
</protein>
<dbReference type="PANTHER" id="PTHR48228:SF5">
    <property type="entry name" value="ALPHA-METHYLACYL-COA RACEMASE"/>
    <property type="match status" value="1"/>
</dbReference>
<dbReference type="GO" id="GO:0016740">
    <property type="term" value="F:transferase activity"/>
    <property type="evidence" value="ECO:0007669"/>
    <property type="project" value="UniProtKB-KW"/>
</dbReference>
<dbReference type="RefSeq" id="WP_236892443.1">
    <property type="nucleotide sequence ID" value="NZ_AP024488.1"/>
</dbReference>
<keyword evidence="1" id="KW-0808">Transferase</keyword>
<dbReference type="Pfam" id="PF02515">
    <property type="entry name" value="CoA_transf_3"/>
    <property type="match status" value="1"/>
</dbReference>
<evidence type="ECO:0000313" key="1">
    <source>
        <dbReference type="EMBL" id="BCS96082.1"/>
    </source>
</evidence>
<name>A0ABM7PFX1_9BACT</name>
<gene>
    <name evidence="1" type="ORF">DSLASN_17140</name>
</gene>
<dbReference type="InterPro" id="IPR050509">
    <property type="entry name" value="CoA-transferase_III"/>
</dbReference>
<sequence>MGSLDGVLVLDLSRKLPGPYCSMILADHGARVITIEDRRFEGEGSFPTLLNRNKEHIALNLMSDEGREIFFRLVKRSDVVMEGFKPGVVTKLGINYEVLRGLNPRIVYCSISGYGQDGPLRERPGHDINYLAESGVLDGMGSEETPFVPGVQVADIAGGSMNALSGILLALYEREKSGLGQAIDISITDCCLPLNAISLELWQMTGMPPRRASGILSHRYAFYNVYQTKEGGFIVLGALEPHFWMAVCDYFGVPEYAVLQFDEERREEIIAFFAEQFAAKSRDEWEEELGELLLCFSVVKSLPEAMDSHLFASRGMVVPLPGEADQGRKTFGVSIRMGRTPGAVRRASEGFGKGGTRILRELGYGEAKVASLLDRGVI</sequence>
<dbReference type="PANTHER" id="PTHR48228">
    <property type="entry name" value="SUCCINYL-COA--D-CITRAMALATE COA-TRANSFERASE"/>
    <property type="match status" value="1"/>
</dbReference>
<organism evidence="1 2">
    <name type="scientific">Desulfoluna limicola</name>
    <dbReference type="NCBI Taxonomy" id="2810562"/>
    <lineage>
        <taxon>Bacteria</taxon>
        <taxon>Pseudomonadati</taxon>
        <taxon>Thermodesulfobacteriota</taxon>
        <taxon>Desulfobacteria</taxon>
        <taxon>Desulfobacterales</taxon>
        <taxon>Desulfolunaceae</taxon>
        <taxon>Desulfoluna</taxon>
    </lineage>
</organism>
<dbReference type="Gene3D" id="3.40.50.10540">
    <property type="entry name" value="Crotonobetainyl-coa:carnitine coa-transferase, domain 1"/>
    <property type="match status" value="1"/>
</dbReference>
<evidence type="ECO:0000313" key="2">
    <source>
        <dbReference type="Proteomes" id="UP001320148"/>
    </source>
</evidence>
<dbReference type="InterPro" id="IPR044855">
    <property type="entry name" value="CoA-Trfase_III_dom3_sf"/>
</dbReference>
<dbReference type="Gene3D" id="3.30.1540.10">
    <property type="entry name" value="formyl-coa transferase, domain 3"/>
    <property type="match status" value="1"/>
</dbReference>
<keyword evidence="2" id="KW-1185">Reference proteome</keyword>